<accession>A0A2A2ATT1</accession>
<evidence type="ECO:0000313" key="2">
    <source>
        <dbReference type="EMBL" id="PAT41092.1"/>
    </source>
</evidence>
<feature type="transmembrane region" description="Helical" evidence="1">
    <location>
        <begin position="96"/>
        <end position="117"/>
    </location>
</feature>
<dbReference type="EMBL" id="NSJD01000002">
    <property type="protein sequence ID" value="PAT41092.1"/>
    <property type="molecule type" value="Genomic_DNA"/>
</dbReference>
<comment type="caution">
    <text evidence="2">The sequence shown here is derived from an EMBL/GenBank/DDBJ whole genome shotgun (WGS) entry which is preliminary data.</text>
</comment>
<evidence type="ECO:0000256" key="1">
    <source>
        <dbReference type="SAM" id="Phobius"/>
    </source>
</evidence>
<keyword evidence="1" id="KW-0472">Membrane</keyword>
<evidence type="ECO:0000313" key="3">
    <source>
        <dbReference type="Proteomes" id="UP000218644"/>
    </source>
</evidence>
<name>A0A2A2ATT1_9BURK</name>
<feature type="transmembrane region" description="Helical" evidence="1">
    <location>
        <begin position="25"/>
        <end position="46"/>
    </location>
</feature>
<dbReference type="Proteomes" id="UP000218644">
    <property type="component" value="Unassembled WGS sequence"/>
</dbReference>
<proteinExistence type="predicted"/>
<protein>
    <submittedName>
        <fullName evidence="2">Uncharacterized protein</fullName>
    </submittedName>
</protein>
<reference evidence="2 3" key="1">
    <citation type="submission" date="2017-08" db="EMBL/GenBank/DDBJ databases">
        <title>WGS of Clinical strains of the CDC Group NO-1 linked to zoonotic infections in humans.</title>
        <authorList>
            <person name="Bernier A.-M."/>
            <person name="Bernard K."/>
        </authorList>
    </citation>
    <scope>NUCLEOTIDE SEQUENCE [LARGE SCALE GENOMIC DNA]</scope>
    <source>
        <strain evidence="2 3">NML79-0751</strain>
    </source>
</reference>
<feature type="transmembrane region" description="Helical" evidence="1">
    <location>
        <begin position="58"/>
        <end position="84"/>
    </location>
</feature>
<keyword evidence="1" id="KW-0812">Transmembrane</keyword>
<feature type="transmembrane region" description="Helical" evidence="1">
    <location>
        <begin position="124"/>
        <end position="143"/>
    </location>
</feature>
<keyword evidence="1" id="KW-1133">Transmembrane helix</keyword>
<sequence>MLAYILVLFAIAALAAEAWWGWRTLLVFLALGPPVGAALIFFAQAVQHFSSHGVPLPSVFLAMLLLSYLPGIAPAIGAALLAQLAWRLPRVGCNGWFRLLSARACGAAAGLIAPFALMPGSAYWLMAAGAGAAMVCTALVLLLEAIDACEPSKSEEMH</sequence>
<gene>
    <name evidence="2" type="ORF">CK623_02165</name>
</gene>
<dbReference type="AlphaFoldDB" id="A0A2A2ATT1"/>
<organism evidence="2 3">
    <name type="scientific">Vandammella animalimorsus</name>
    <dbReference type="NCBI Taxonomy" id="2029117"/>
    <lineage>
        <taxon>Bacteria</taxon>
        <taxon>Pseudomonadati</taxon>
        <taxon>Pseudomonadota</taxon>
        <taxon>Betaproteobacteria</taxon>
        <taxon>Burkholderiales</taxon>
        <taxon>Comamonadaceae</taxon>
        <taxon>Vandammella</taxon>
    </lineage>
</organism>